<dbReference type="PANTHER" id="PTHR43046:SF12">
    <property type="entry name" value="GDP-MANNOSE MANNOSYL HYDROLASE"/>
    <property type="match status" value="1"/>
</dbReference>
<keyword evidence="2" id="KW-0378">Hydrolase</keyword>
<dbReference type="Gene3D" id="3.90.79.10">
    <property type="entry name" value="Nucleoside Triphosphate Pyrophosphohydrolase"/>
    <property type="match status" value="1"/>
</dbReference>
<dbReference type="RefSeq" id="WP_114350255.1">
    <property type="nucleotide sequence ID" value="NZ_QPJL01000020.1"/>
</dbReference>
<evidence type="ECO:0000256" key="1">
    <source>
        <dbReference type="ARBA" id="ARBA00001946"/>
    </source>
</evidence>
<feature type="domain" description="Nudix hydrolase" evidence="4">
    <location>
        <begin position="4"/>
        <end position="138"/>
    </location>
</feature>
<reference evidence="5 6" key="1">
    <citation type="submission" date="2018-07" db="EMBL/GenBank/DDBJ databases">
        <title>Genomic Encyclopedia of Type Strains, Phase III (KMG-III): the genomes of soil and plant-associated and newly described type strains.</title>
        <authorList>
            <person name="Whitman W."/>
        </authorList>
    </citation>
    <scope>NUCLEOTIDE SEQUENCE [LARGE SCALE GENOMIC DNA]</scope>
    <source>
        <strain evidence="5 6">CECT 8525</strain>
    </source>
</reference>
<dbReference type="SUPFAM" id="SSF55811">
    <property type="entry name" value="Nudix"/>
    <property type="match status" value="1"/>
</dbReference>
<comment type="cofactor">
    <cofactor evidence="1">
        <name>Mg(2+)</name>
        <dbReference type="ChEBI" id="CHEBI:18420"/>
    </cofactor>
</comment>
<dbReference type="InterPro" id="IPR000086">
    <property type="entry name" value="NUDIX_hydrolase_dom"/>
</dbReference>
<evidence type="ECO:0000256" key="2">
    <source>
        <dbReference type="ARBA" id="ARBA00022801"/>
    </source>
</evidence>
<dbReference type="EMBL" id="QPJL01000020">
    <property type="protein sequence ID" value="RCW80258.1"/>
    <property type="molecule type" value="Genomic_DNA"/>
</dbReference>
<proteinExistence type="predicted"/>
<dbReference type="Proteomes" id="UP000253345">
    <property type="component" value="Unassembled WGS sequence"/>
</dbReference>
<evidence type="ECO:0000313" key="5">
    <source>
        <dbReference type="EMBL" id="RCW80258.1"/>
    </source>
</evidence>
<keyword evidence="6" id="KW-1185">Reference proteome</keyword>
<dbReference type="PROSITE" id="PS51462">
    <property type="entry name" value="NUDIX"/>
    <property type="match status" value="1"/>
</dbReference>
<keyword evidence="3" id="KW-0460">Magnesium</keyword>
<sequence length="165" mass="18955">MRITERQAARAILLTPANEVLLMRVEVQNGSFWICPGGGLQADETAPRALERELTEELALEGAQIGPLLWKRCHEMTLYGRRWRQSEDYFVVPVSRFTPRMQDAAEARILREFRWWRLDELRHSTEAIVPQSLLRIILDFRESGPPREPLEVEMVTDQPGTGSGA</sequence>
<dbReference type="Pfam" id="PF00293">
    <property type="entry name" value="NUDIX"/>
    <property type="match status" value="1"/>
</dbReference>
<dbReference type="GO" id="GO:0016787">
    <property type="term" value="F:hydrolase activity"/>
    <property type="evidence" value="ECO:0007669"/>
    <property type="project" value="UniProtKB-KW"/>
</dbReference>
<dbReference type="PANTHER" id="PTHR43046">
    <property type="entry name" value="GDP-MANNOSE MANNOSYL HYDROLASE"/>
    <property type="match status" value="1"/>
</dbReference>
<comment type="caution">
    <text evidence="5">The sequence shown here is derived from an EMBL/GenBank/DDBJ whole genome shotgun (WGS) entry which is preliminary data.</text>
</comment>
<evidence type="ECO:0000259" key="4">
    <source>
        <dbReference type="PROSITE" id="PS51462"/>
    </source>
</evidence>
<accession>A0A368YL61</accession>
<name>A0A368YL61_9RHOB</name>
<gene>
    <name evidence="5" type="ORF">DFP89_12034</name>
</gene>
<dbReference type="OrthoDB" id="9761969at2"/>
<organism evidence="5 6">
    <name type="scientific">Paracoccus lutimaris</name>
    <dbReference type="NCBI Taxonomy" id="1490030"/>
    <lineage>
        <taxon>Bacteria</taxon>
        <taxon>Pseudomonadati</taxon>
        <taxon>Pseudomonadota</taxon>
        <taxon>Alphaproteobacteria</taxon>
        <taxon>Rhodobacterales</taxon>
        <taxon>Paracoccaceae</taxon>
        <taxon>Paracoccus</taxon>
    </lineage>
</organism>
<protein>
    <submittedName>
        <fullName evidence="5">ADP-ribose pyrophosphatase YjhB (NUDIX family)</fullName>
    </submittedName>
</protein>
<dbReference type="AlphaFoldDB" id="A0A368YL61"/>
<evidence type="ECO:0000313" key="6">
    <source>
        <dbReference type="Proteomes" id="UP000253345"/>
    </source>
</evidence>
<evidence type="ECO:0000256" key="3">
    <source>
        <dbReference type="ARBA" id="ARBA00022842"/>
    </source>
</evidence>
<dbReference type="InterPro" id="IPR015797">
    <property type="entry name" value="NUDIX_hydrolase-like_dom_sf"/>
</dbReference>